<dbReference type="Pfam" id="PF00038">
    <property type="entry name" value="Filament"/>
    <property type="match status" value="1"/>
</dbReference>
<organism evidence="5 6">
    <name type="scientific">Huso huso</name>
    <name type="common">Beluga</name>
    <name type="synonym">Acipenser huso</name>
    <dbReference type="NCBI Taxonomy" id="61971"/>
    <lineage>
        <taxon>Eukaryota</taxon>
        <taxon>Metazoa</taxon>
        <taxon>Chordata</taxon>
        <taxon>Craniata</taxon>
        <taxon>Vertebrata</taxon>
        <taxon>Euteleostomi</taxon>
        <taxon>Actinopterygii</taxon>
        <taxon>Chondrostei</taxon>
        <taxon>Acipenseriformes</taxon>
        <taxon>Acipenseridae</taxon>
        <taxon>Huso</taxon>
    </lineage>
</organism>
<dbReference type="InterPro" id="IPR050405">
    <property type="entry name" value="Intermediate_filament"/>
</dbReference>
<feature type="domain" description="IF rod" evidence="4">
    <location>
        <begin position="65"/>
        <end position="374"/>
    </location>
</feature>
<dbReference type="PANTHER" id="PTHR45652">
    <property type="entry name" value="GLIAL FIBRILLARY ACIDIC PROTEIN"/>
    <property type="match status" value="1"/>
</dbReference>
<gene>
    <name evidence="5" type="ORF">HHUSO_G27162</name>
</gene>
<reference evidence="5 6" key="1">
    <citation type="submission" date="2021-05" db="EMBL/GenBank/DDBJ databases">
        <authorList>
            <person name="Zahm M."/>
            <person name="Klopp C."/>
            <person name="Cabau C."/>
            <person name="Kuhl H."/>
            <person name="Suciu R."/>
            <person name="Ciorpac M."/>
            <person name="Holostenco D."/>
            <person name="Gessner J."/>
            <person name="Wuertz S."/>
            <person name="Hohne C."/>
            <person name="Stock M."/>
            <person name="Gislard M."/>
            <person name="Lluch J."/>
            <person name="Milhes M."/>
            <person name="Lampietro C."/>
            <person name="Lopez Roques C."/>
            <person name="Donnadieu C."/>
            <person name="Du K."/>
            <person name="Schartl M."/>
            <person name="Guiguen Y."/>
        </authorList>
    </citation>
    <scope>NUCLEOTIDE SEQUENCE [LARGE SCALE GENOMIC DNA]</scope>
    <source>
        <strain evidence="5">Hh-F2</strain>
        <tissue evidence="5">Blood</tissue>
    </source>
</reference>
<evidence type="ECO:0000259" key="4">
    <source>
        <dbReference type="SMART" id="SM01391"/>
    </source>
</evidence>
<dbReference type="Gene3D" id="1.20.5.170">
    <property type="match status" value="1"/>
</dbReference>
<comment type="caution">
    <text evidence="5">The sequence shown here is derived from an EMBL/GenBank/DDBJ whole genome shotgun (WGS) entry which is preliminary data.</text>
</comment>
<evidence type="ECO:0000256" key="1">
    <source>
        <dbReference type="ARBA" id="ARBA00022754"/>
    </source>
</evidence>
<proteinExistence type="predicted"/>
<evidence type="ECO:0000313" key="6">
    <source>
        <dbReference type="Proteomes" id="UP001369086"/>
    </source>
</evidence>
<dbReference type="SMART" id="SM01391">
    <property type="entry name" value="Filament"/>
    <property type="match status" value="1"/>
</dbReference>
<keyword evidence="6" id="KW-1185">Reference proteome</keyword>
<keyword evidence="1" id="KW-0403">Intermediate filament</keyword>
<dbReference type="EMBL" id="JAHFZB010000027">
    <property type="protein sequence ID" value="KAK6473675.1"/>
    <property type="molecule type" value="Genomic_DNA"/>
</dbReference>
<name>A0ABR0YM93_HUSHU</name>
<protein>
    <submittedName>
        <fullName evidence="5">Alpha-internexin-like</fullName>
    </submittedName>
</protein>
<evidence type="ECO:0000256" key="2">
    <source>
        <dbReference type="ARBA" id="ARBA00023054"/>
    </source>
</evidence>
<sequence length="378" mass="42720">MSLLRVSSYRRLFEEEEWGSGPAASLQCGGQYRVAARAGRGVELVEPDFAAARTLNREGLSSCVRDCGLIAALNNRLVNLIETARCLEEENEMLEAEILELEGRLESRTSPSSTSQRENILDLSAVVERLRKEKEEILSDIDARQKQLLILQKKLGHTSEQRALLELQREEITPEVDAVTAECLALQEQVGIYEEQLELMQEEHEQHVETLVAPSDGAPLVSLAFPTPDVTPTILDIKEYYRELAENLQFEPAAITWDEETKKPKAGTEFGVEGRSVSDVGELKKRIAELEKELEALRQCGEALEREIEDQEVLHEEEIAHLEDCAAELQESHEVLQQVIKEQADNYEELLSEKMALDIEIAAYRGLVEEEVARLCYY</sequence>
<dbReference type="InterPro" id="IPR039008">
    <property type="entry name" value="IF_rod_dom"/>
</dbReference>
<feature type="coiled-coil region" evidence="3">
    <location>
        <begin position="280"/>
        <end position="360"/>
    </location>
</feature>
<dbReference type="PANTHER" id="PTHR45652:SF7">
    <property type="entry name" value="VIMENTIN-LIKE"/>
    <property type="match status" value="1"/>
</dbReference>
<evidence type="ECO:0000313" key="5">
    <source>
        <dbReference type="EMBL" id="KAK6473675.1"/>
    </source>
</evidence>
<accession>A0ABR0YM93</accession>
<feature type="coiled-coil region" evidence="3">
    <location>
        <begin position="70"/>
        <end position="147"/>
    </location>
</feature>
<dbReference type="Proteomes" id="UP001369086">
    <property type="component" value="Unassembled WGS sequence"/>
</dbReference>
<evidence type="ECO:0000256" key="3">
    <source>
        <dbReference type="SAM" id="Coils"/>
    </source>
</evidence>
<dbReference type="SUPFAM" id="SSF64593">
    <property type="entry name" value="Intermediate filament protein, coiled coil region"/>
    <property type="match status" value="1"/>
</dbReference>
<keyword evidence="2 3" id="KW-0175">Coiled coil</keyword>